<reference evidence="1 2" key="1">
    <citation type="submission" date="2023-05" db="EMBL/GenBank/DDBJ databases">
        <title>The complete genome of Acinetobacter sp. nov KCTC 92772.</title>
        <authorList>
            <person name="Zhou G."/>
        </authorList>
    </citation>
    <scope>NUCLEOTIDE SEQUENCE [LARGE SCALE GENOMIC DNA]</scope>
    <source>
        <strain evidence="1 2">KCTC 92772</strain>
    </source>
</reference>
<sequence length="370" mass="43459">MSSLFYIWDARQHHPDVEINDLEQAEYYATHPQNKGYSDNLEQCLRAIIKIVTDPELSENFDQDIIDFFDNAEGYIVPTQENVLDIDRYFFEKSQYLYKVVVEAIIKYDVVGFDAGAYIFFSKDKIFPKQNSIQRWLSTVQPITKDQLSQFKVLPASQDKLVQFYHQWLKENENILGFWDKEKNQNNQGFGLYRDFSQNIYEKILIVTASNLSKYELGYSHVSLSSYIQVSEDKAFTILRQHPIKDFTLQYIPELHGVEGKPLAITHPKQLESIFKQIYGFLIYDAEQHKDLETLNQWINHGDEKKYIRGNAVVNRLAFAKYLNDPLYDQLIQEALSYVERGAKALPHLANWTIEKLYEEVEKRYNSIIA</sequence>
<organism evidence="1 2">
    <name type="scientific">Acinetobacter corruptisaponis</name>
    <dbReference type="NCBI Taxonomy" id="3045147"/>
    <lineage>
        <taxon>Bacteria</taxon>
        <taxon>Pseudomonadati</taxon>
        <taxon>Pseudomonadota</taxon>
        <taxon>Gammaproteobacteria</taxon>
        <taxon>Moraxellales</taxon>
        <taxon>Moraxellaceae</taxon>
        <taxon>Acinetobacter</taxon>
    </lineage>
</organism>
<accession>A0ABY8S8L3</accession>
<dbReference type="RefSeq" id="WP_283268709.1">
    <property type="nucleotide sequence ID" value="NZ_CP125669.1"/>
</dbReference>
<dbReference type="Proteomes" id="UP001229836">
    <property type="component" value="Chromosome"/>
</dbReference>
<evidence type="ECO:0000313" key="2">
    <source>
        <dbReference type="Proteomes" id="UP001229836"/>
    </source>
</evidence>
<name>A0ABY8S8L3_9GAMM</name>
<keyword evidence="2" id="KW-1185">Reference proteome</keyword>
<proteinExistence type="predicted"/>
<gene>
    <name evidence="1" type="ORF">QLH32_06315</name>
</gene>
<dbReference type="EMBL" id="CP125669">
    <property type="protein sequence ID" value="WHP07073.1"/>
    <property type="molecule type" value="Genomic_DNA"/>
</dbReference>
<evidence type="ECO:0000313" key="1">
    <source>
        <dbReference type="EMBL" id="WHP07073.1"/>
    </source>
</evidence>
<protein>
    <submittedName>
        <fullName evidence="1">Uncharacterized protein</fullName>
    </submittedName>
</protein>